<comment type="caution">
    <text evidence="2">The sequence shown here is derived from an EMBL/GenBank/DDBJ whole genome shotgun (WGS) entry which is preliminary data.</text>
</comment>
<organism evidence="2 3">
    <name type="scientific">Candidatus Staskawiczbacteria bacterium RIFOXYC1_FULL_38_18</name>
    <dbReference type="NCBI Taxonomy" id="1802229"/>
    <lineage>
        <taxon>Bacteria</taxon>
        <taxon>Candidatus Staskawicziibacteriota</taxon>
    </lineage>
</organism>
<dbReference type="Pfam" id="PF06348">
    <property type="entry name" value="DUF1059"/>
    <property type="match status" value="1"/>
</dbReference>
<name>A0A1G2J967_9BACT</name>
<feature type="compositionally biased region" description="Acidic residues" evidence="1">
    <location>
        <begin position="56"/>
        <end position="65"/>
    </location>
</feature>
<feature type="region of interest" description="Disordered" evidence="1">
    <location>
        <begin position="25"/>
        <end position="65"/>
    </location>
</feature>
<sequence>MGVTCDYVATAGSREEVMEMATEHVKKVHPEKGKEMAEKMSKEEMEQSMMEKMVESDDPDEGEDM</sequence>
<dbReference type="Proteomes" id="UP000177751">
    <property type="component" value="Unassembled WGS sequence"/>
</dbReference>
<evidence type="ECO:0000256" key="1">
    <source>
        <dbReference type="SAM" id="MobiDB-lite"/>
    </source>
</evidence>
<accession>A0A1G2J967</accession>
<dbReference type="STRING" id="1802229.A2401_00395"/>
<dbReference type="InterPro" id="IPR009409">
    <property type="entry name" value="DUF1059"/>
</dbReference>
<dbReference type="AlphaFoldDB" id="A0A1G2J967"/>
<reference evidence="2 3" key="1">
    <citation type="journal article" date="2016" name="Nat. Commun.">
        <title>Thousands of microbial genomes shed light on interconnected biogeochemical processes in an aquifer system.</title>
        <authorList>
            <person name="Anantharaman K."/>
            <person name="Brown C.T."/>
            <person name="Hug L.A."/>
            <person name="Sharon I."/>
            <person name="Castelle C.J."/>
            <person name="Probst A.J."/>
            <person name="Thomas B.C."/>
            <person name="Singh A."/>
            <person name="Wilkins M.J."/>
            <person name="Karaoz U."/>
            <person name="Brodie E.L."/>
            <person name="Williams K.H."/>
            <person name="Hubbard S.S."/>
            <person name="Banfield J.F."/>
        </authorList>
    </citation>
    <scope>NUCLEOTIDE SEQUENCE [LARGE SCALE GENOMIC DNA]</scope>
</reference>
<evidence type="ECO:0000313" key="3">
    <source>
        <dbReference type="Proteomes" id="UP000177751"/>
    </source>
</evidence>
<feature type="compositionally biased region" description="Basic and acidic residues" evidence="1">
    <location>
        <begin position="25"/>
        <end position="45"/>
    </location>
</feature>
<gene>
    <name evidence="2" type="ORF">A2401_00395</name>
</gene>
<protein>
    <recommendedName>
        <fullName evidence="4">DUF1059 domain-containing protein</fullName>
    </recommendedName>
</protein>
<evidence type="ECO:0008006" key="4">
    <source>
        <dbReference type="Google" id="ProtNLM"/>
    </source>
</evidence>
<evidence type="ECO:0000313" key="2">
    <source>
        <dbReference type="EMBL" id="OGZ83659.1"/>
    </source>
</evidence>
<dbReference type="EMBL" id="MHPP01000030">
    <property type="protein sequence ID" value="OGZ83659.1"/>
    <property type="molecule type" value="Genomic_DNA"/>
</dbReference>
<proteinExistence type="predicted"/>